<name>A0A8J2K0D1_9HEXA</name>
<organism evidence="3 4">
    <name type="scientific">Allacma fusca</name>
    <dbReference type="NCBI Taxonomy" id="39272"/>
    <lineage>
        <taxon>Eukaryota</taxon>
        <taxon>Metazoa</taxon>
        <taxon>Ecdysozoa</taxon>
        <taxon>Arthropoda</taxon>
        <taxon>Hexapoda</taxon>
        <taxon>Collembola</taxon>
        <taxon>Symphypleona</taxon>
        <taxon>Sminthuridae</taxon>
        <taxon>Allacma</taxon>
    </lineage>
</organism>
<dbReference type="Proteomes" id="UP000708208">
    <property type="component" value="Unassembled WGS sequence"/>
</dbReference>
<evidence type="ECO:0000256" key="1">
    <source>
        <dbReference type="SAM" id="MobiDB-lite"/>
    </source>
</evidence>
<feature type="compositionally biased region" description="Polar residues" evidence="1">
    <location>
        <begin position="90"/>
        <end position="103"/>
    </location>
</feature>
<dbReference type="OrthoDB" id="6350321at2759"/>
<evidence type="ECO:0000313" key="4">
    <source>
        <dbReference type="Proteomes" id="UP000708208"/>
    </source>
</evidence>
<feature type="chain" id="PRO_5035315778" evidence="2">
    <location>
        <begin position="20"/>
        <end position="220"/>
    </location>
</feature>
<keyword evidence="4" id="KW-1185">Reference proteome</keyword>
<sequence length="220" mass="24288">MIVMICSIVMIAFESKQVAVLVDDPTKIRVCFQQRRDSCSRSPPPVPPMPKGFSNPASRACSPREVEPGKNCCPTDVSPRKNGSLIDMNSGKNYSPRNMSPRKNCSFRDVSPRKNYSPRDMSPRKNCSPKDMSPRDNCSSRSKPLRINGTCFSQTSSPRAARLEVCESDIPRTSFGFTSTMNAPTFPNAAALELKISVVAPKTSSKACMLDYEGPYKPNH</sequence>
<dbReference type="EMBL" id="CAJVCH010167229">
    <property type="protein sequence ID" value="CAG7728714.1"/>
    <property type="molecule type" value="Genomic_DNA"/>
</dbReference>
<accession>A0A8J2K0D1</accession>
<evidence type="ECO:0000313" key="3">
    <source>
        <dbReference type="EMBL" id="CAG7728714.1"/>
    </source>
</evidence>
<evidence type="ECO:0000256" key="2">
    <source>
        <dbReference type="SAM" id="SignalP"/>
    </source>
</evidence>
<comment type="caution">
    <text evidence="3">The sequence shown here is derived from an EMBL/GenBank/DDBJ whole genome shotgun (WGS) entry which is preliminary data.</text>
</comment>
<protein>
    <submittedName>
        <fullName evidence="3">Uncharacterized protein</fullName>
    </submittedName>
</protein>
<feature type="signal peptide" evidence="2">
    <location>
        <begin position="1"/>
        <end position="19"/>
    </location>
</feature>
<gene>
    <name evidence="3" type="ORF">AFUS01_LOCUS17475</name>
</gene>
<dbReference type="AlphaFoldDB" id="A0A8J2K0D1"/>
<keyword evidence="2" id="KW-0732">Signal</keyword>
<proteinExistence type="predicted"/>
<feature type="region of interest" description="Disordered" evidence="1">
    <location>
        <begin position="37"/>
        <end position="142"/>
    </location>
</feature>
<reference evidence="3" key="1">
    <citation type="submission" date="2021-06" db="EMBL/GenBank/DDBJ databases">
        <authorList>
            <person name="Hodson N. C."/>
            <person name="Mongue J. A."/>
            <person name="Jaron S. K."/>
        </authorList>
    </citation>
    <scope>NUCLEOTIDE SEQUENCE</scope>
</reference>